<gene>
    <name evidence="2" type="ORF">LR394_00005</name>
</gene>
<dbReference type="PANTHER" id="PTHR43781">
    <property type="entry name" value="SACCHAROPINE DEHYDROGENASE"/>
    <property type="match status" value="1"/>
</dbReference>
<dbReference type="PANTHER" id="PTHR43781:SF1">
    <property type="entry name" value="SACCHAROPINE DEHYDROGENASE"/>
    <property type="match status" value="1"/>
</dbReference>
<dbReference type="InterPro" id="IPR036291">
    <property type="entry name" value="NAD(P)-bd_dom_sf"/>
</dbReference>
<dbReference type="RefSeq" id="WP_231438192.1">
    <property type="nucleotide sequence ID" value="NZ_JAJOMB010000001.1"/>
</dbReference>
<dbReference type="Pfam" id="PF03435">
    <property type="entry name" value="Sacchrp_dh_NADP"/>
    <property type="match status" value="1"/>
</dbReference>
<protein>
    <submittedName>
        <fullName evidence="2">Saccharopine dehydrogenase NADP-binding domain-containing protein</fullName>
    </submittedName>
</protein>
<dbReference type="SUPFAM" id="SSF51735">
    <property type="entry name" value="NAD(P)-binding Rossmann-fold domains"/>
    <property type="match status" value="1"/>
</dbReference>
<evidence type="ECO:0000313" key="3">
    <source>
        <dbReference type="Proteomes" id="UP001138997"/>
    </source>
</evidence>
<comment type="caution">
    <text evidence="2">The sequence shown here is derived from an EMBL/GenBank/DDBJ whole genome shotgun (WGS) entry which is preliminary data.</text>
</comment>
<dbReference type="EMBL" id="JAJOMB010000001">
    <property type="protein sequence ID" value="MCD5309262.1"/>
    <property type="molecule type" value="Genomic_DNA"/>
</dbReference>
<feature type="domain" description="Saccharopine dehydrogenase NADP binding" evidence="1">
    <location>
        <begin position="8"/>
        <end position="128"/>
    </location>
</feature>
<name>A0A9X1N6J9_9ACTN</name>
<dbReference type="Proteomes" id="UP001138997">
    <property type="component" value="Unassembled WGS sequence"/>
</dbReference>
<dbReference type="Gene3D" id="3.40.50.720">
    <property type="entry name" value="NAD(P)-binding Rossmann-like Domain"/>
    <property type="match status" value="1"/>
</dbReference>
<reference evidence="2" key="1">
    <citation type="submission" date="2021-11" db="EMBL/GenBank/DDBJ databases">
        <title>Streptomyces corallinus and Kineosporia corallina sp. nov., two new coral-derived marine actinobacteria.</title>
        <authorList>
            <person name="Buangrab K."/>
            <person name="Sutthacheep M."/>
            <person name="Yeemin T."/>
            <person name="Harunari E."/>
            <person name="Igarashi Y."/>
            <person name="Sripreechasak P."/>
            <person name="Kanchanasin P."/>
            <person name="Tanasupawat S."/>
            <person name="Phongsopitanun W."/>
        </authorList>
    </citation>
    <scope>NUCLEOTIDE SEQUENCE</scope>
    <source>
        <strain evidence="2">JCM 31032</strain>
    </source>
</reference>
<dbReference type="InterPro" id="IPR005097">
    <property type="entry name" value="Sacchrp_dh_NADP-bd"/>
</dbReference>
<evidence type="ECO:0000259" key="1">
    <source>
        <dbReference type="Pfam" id="PF03435"/>
    </source>
</evidence>
<sequence length="370" mass="38703">MTDGARTVLLGANGYLGRVTARALVERGIFPVLAGRNGGELSQLATELGGLDFRIADAADRSSLAALISPGDVVISTIAPFRTAGESVVRAAVTRRAHYLDVAIEPPFIQQVFQKWGRPAREAGVVVMPSVGFSFSPGSIAGAAALQEAGPQATKVQIGYFVLGDFEQGSFSAGVLDSITGALFQPGLVRRGGVVESEMPGLRERSYTIDGVERIATSIGGPEHFTLAQFQPRVRDVDVYIGWLRPDPNGQSLLPKSATGGARLSIGRALTKRKHRQMVRAADDGPDSLGRTAMVSMVIAEAQDAGGNTLARVTLTGPNPYDLTARLLAHHAAAVPNCEPTIAGAIGPVSAFGLSTAIEAARQAGLERVD</sequence>
<evidence type="ECO:0000313" key="2">
    <source>
        <dbReference type="EMBL" id="MCD5309262.1"/>
    </source>
</evidence>
<accession>A0A9X1N6J9</accession>
<dbReference type="AlphaFoldDB" id="A0A9X1N6J9"/>
<proteinExistence type="predicted"/>
<keyword evidence="3" id="KW-1185">Reference proteome</keyword>
<organism evidence="2 3">
    <name type="scientific">Kineosporia babensis</name>
    <dbReference type="NCBI Taxonomy" id="499548"/>
    <lineage>
        <taxon>Bacteria</taxon>
        <taxon>Bacillati</taxon>
        <taxon>Actinomycetota</taxon>
        <taxon>Actinomycetes</taxon>
        <taxon>Kineosporiales</taxon>
        <taxon>Kineosporiaceae</taxon>
        <taxon>Kineosporia</taxon>
    </lineage>
</organism>